<dbReference type="Gene3D" id="3.40.190.10">
    <property type="entry name" value="Periplasmic binding protein-like II"/>
    <property type="match status" value="2"/>
</dbReference>
<proteinExistence type="inferred from homology"/>
<feature type="binding site" evidence="4">
    <location>
        <position position="33"/>
    </location>
    <ligand>
        <name>molybdate</name>
        <dbReference type="ChEBI" id="CHEBI:36264"/>
    </ligand>
</feature>
<evidence type="ECO:0000256" key="2">
    <source>
        <dbReference type="ARBA" id="ARBA00022723"/>
    </source>
</evidence>
<dbReference type="AlphaFoldDB" id="A0A221T299"/>
<dbReference type="EMBL" id="CP021083">
    <property type="protein sequence ID" value="ASN83024.1"/>
    <property type="molecule type" value="Genomic_DNA"/>
</dbReference>
<keyword evidence="2 4" id="KW-0479">Metal-binding</keyword>
<dbReference type="SUPFAM" id="SSF53850">
    <property type="entry name" value="Periplasmic binding protein-like II"/>
    <property type="match status" value="1"/>
</dbReference>
<dbReference type="GO" id="GO:0030973">
    <property type="term" value="F:molybdate ion binding"/>
    <property type="evidence" value="ECO:0007669"/>
    <property type="project" value="TreeGrafter"/>
</dbReference>
<organism evidence="6 7">
    <name type="scientific">Deinococcus ficus</name>
    <dbReference type="NCBI Taxonomy" id="317577"/>
    <lineage>
        <taxon>Bacteria</taxon>
        <taxon>Thermotogati</taxon>
        <taxon>Deinococcota</taxon>
        <taxon>Deinococci</taxon>
        <taxon>Deinococcales</taxon>
        <taxon>Deinococcaceae</taxon>
        <taxon>Deinococcus</taxon>
    </lineage>
</organism>
<name>A0A221T299_9DEIO</name>
<dbReference type="GO" id="GO:0046872">
    <property type="term" value="F:metal ion binding"/>
    <property type="evidence" value="ECO:0007669"/>
    <property type="project" value="UniProtKB-KW"/>
</dbReference>
<dbReference type="Proteomes" id="UP000259030">
    <property type="component" value="Plasmid pDFI2"/>
</dbReference>
<dbReference type="STRING" id="317577.GCA_000419625_03285"/>
<gene>
    <name evidence="6" type="ORF">DFI_17750</name>
</gene>
<keyword evidence="7" id="KW-1185">Reference proteome</keyword>
<accession>A0A221T299</accession>
<keyword evidence="6" id="KW-0614">Plasmid</keyword>
<evidence type="ECO:0000313" key="7">
    <source>
        <dbReference type="Proteomes" id="UP000259030"/>
    </source>
</evidence>
<feature type="binding site" evidence="4">
    <location>
        <position position="172"/>
    </location>
    <ligand>
        <name>molybdate</name>
        <dbReference type="ChEBI" id="CHEBI:36264"/>
    </ligand>
</feature>
<evidence type="ECO:0000256" key="4">
    <source>
        <dbReference type="PIRSR" id="PIRSR004846-1"/>
    </source>
</evidence>
<dbReference type="GO" id="GO:0015689">
    <property type="term" value="P:molybdate ion transport"/>
    <property type="evidence" value="ECO:0007669"/>
    <property type="project" value="InterPro"/>
</dbReference>
<dbReference type="PANTHER" id="PTHR30632:SF0">
    <property type="entry name" value="SULFATE-BINDING PROTEIN"/>
    <property type="match status" value="1"/>
</dbReference>
<reference evidence="6 7" key="1">
    <citation type="submission" date="2017-05" db="EMBL/GenBank/DDBJ databases">
        <title>The complete genome sequence of Deinococcus ficus isolated from the rhizosphere of the Ficus religiosa L. in Taiwan.</title>
        <authorList>
            <person name="Wu K.-M."/>
            <person name="Liao T.-L."/>
            <person name="Liu Y.-M."/>
            <person name="Young C.-C."/>
            <person name="Tsai S.-F."/>
        </authorList>
    </citation>
    <scope>NUCLEOTIDE SEQUENCE [LARGE SCALE GENOMIC DNA]</scope>
    <source>
        <strain evidence="6 7">CC-FR2-10</strain>
        <plasmid evidence="7">pdfi2</plasmid>
    </source>
</reference>
<feature type="signal peptide" evidence="5">
    <location>
        <begin position="1"/>
        <end position="23"/>
    </location>
</feature>
<evidence type="ECO:0000256" key="1">
    <source>
        <dbReference type="ARBA" id="ARBA00009175"/>
    </source>
</evidence>
<evidence type="ECO:0000256" key="3">
    <source>
        <dbReference type="ARBA" id="ARBA00022729"/>
    </source>
</evidence>
<dbReference type="InterPro" id="IPR050682">
    <property type="entry name" value="ModA/WtpA"/>
</dbReference>
<evidence type="ECO:0000313" key="6">
    <source>
        <dbReference type="EMBL" id="ASN83024.1"/>
    </source>
</evidence>
<comment type="similarity">
    <text evidence="1">Belongs to the bacterial solute-binding protein ModA family.</text>
</comment>
<feature type="chain" id="PRO_5011312175" evidence="5">
    <location>
        <begin position="24"/>
        <end position="256"/>
    </location>
</feature>
<protein>
    <submittedName>
        <fullName evidence="6">Molybdate ABC transporter substrate-binding protein</fullName>
    </submittedName>
</protein>
<feature type="binding site" evidence="4">
    <location>
        <position position="190"/>
    </location>
    <ligand>
        <name>molybdate</name>
        <dbReference type="ChEBI" id="CHEBI:36264"/>
    </ligand>
</feature>
<dbReference type="KEGG" id="dfc:DFI_17750"/>
<dbReference type="PIRSF" id="PIRSF004846">
    <property type="entry name" value="ModA"/>
    <property type="match status" value="1"/>
</dbReference>
<feature type="binding site" evidence="4">
    <location>
        <position position="60"/>
    </location>
    <ligand>
        <name>molybdate</name>
        <dbReference type="ChEBI" id="CHEBI:36264"/>
    </ligand>
</feature>
<keyword evidence="3 5" id="KW-0732">Signal</keyword>
<dbReference type="CDD" id="cd13538">
    <property type="entry name" value="PBP2_ModA_like_1"/>
    <property type="match status" value="1"/>
</dbReference>
<geneLocation type="plasmid" evidence="7">
    <name>pdfi2</name>
</geneLocation>
<keyword evidence="4" id="KW-0500">Molybdenum</keyword>
<dbReference type="Pfam" id="PF13531">
    <property type="entry name" value="SBP_bac_11"/>
    <property type="match status" value="1"/>
</dbReference>
<dbReference type="RefSeq" id="WP_043777257.1">
    <property type="nucleotide sequence ID" value="NZ_CP021083.1"/>
</dbReference>
<sequence>MTPRLLLQAAGALLLLTAPPAHAAALTVFAASSLTDAFQEIGRTFDRQTGHRTTFQFAGSQVLRTQIEQGARPDVFASADDTQFVPLKQAGLIPAGQVFARNSLTVITPARSTLRTLRDLARPGVKLVLADPAVPVGKYSRQLLRALDGAPGHGPAYSRTVLANVVSVETNVRQVALKVQLGEADAGIVYRTDLTPALKLAVRQLPVPPALNPVASYPIGVLGSSAQPAAAQAFASFVRGPVGQAILRKWGFLSPR</sequence>
<dbReference type="NCBIfam" id="TIGR01256">
    <property type="entry name" value="modA"/>
    <property type="match status" value="1"/>
</dbReference>
<evidence type="ECO:0000256" key="5">
    <source>
        <dbReference type="SAM" id="SignalP"/>
    </source>
</evidence>
<dbReference type="PANTHER" id="PTHR30632">
    <property type="entry name" value="MOLYBDATE-BINDING PERIPLASMIC PROTEIN"/>
    <property type="match status" value="1"/>
</dbReference>
<dbReference type="InterPro" id="IPR005950">
    <property type="entry name" value="ModA"/>
</dbReference>